<comment type="catalytic activity">
    <reaction evidence="2">
        <text>2 GTP = 3',3'-c-di-GMP + 2 diphosphate</text>
        <dbReference type="Rhea" id="RHEA:24898"/>
        <dbReference type="ChEBI" id="CHEBI:33019"/>
        <dbReference type="ChEBI" id="CHEBI:37565"/>
        <dbReference type="ChEBI" id="CHEBI:58805"/>
        <dbReference type="EC" id="2.7.7.65"/>
    </reaction>
</comment>
<proteinExistence type="predicted"/>
<evidence type="ECO:0000313" key="8">
    <source>
        <dbReference type="Proteomes" id="UP000275727"/>
    </source>
</evidence>
<dbReference type="EMBL" id="AP018711">
    <property type="protein sequence ID" value="BBE35866.1"/>
    <property type="molecule type" value="Genomic_DNA"/>
</dbReference>
<dbReference type="AlphaFoldDB" id="A0AAD1DBN6"/>
<dbReference type="InterPro" id="IPR043128">
    <property type="entry name" value="Rev_trsase/Diguanyl_cyclase"/>
</dbReference>
<evidence type="ECO:0000313" key="7">
    <source>
        <dbReference type="EMBL" id="RKS88055.1"/>
    </source>
</evidence>
<dbReference type="PANTHER" id="PTHR45138:SF9">
    <property type="entry name" value="DIGUANYLATE CYCLASE DGCM-RELATED"/>
    <property type="match status" value="1"/>
</dbReference>
<sequence length="553" mass="59207">MYRVIAFAFLLLITAAAGAEARADAPFCHAVTNLSATDPGVFDCSAEPAGYQKRSLWLKIAAPTDSHIVYVHQTRFERLTALFEYADGRTASQSVRRGNYGARWRAGGQIAFEPPMLAAPIKAVILRFDRLASHDLLRIRLPDDAEANAQAAALPVIVGSAITLLALGALYTLSVGVALRRVFLLWHGLWAITMVAWGLLWSQLALIVAPGLAGWSSQICTFLACLAVTLATISGVVALGKDMGPRALRIGALVPGLFILPFGVLASLETGPALGWQVGVLGVLTLSVLALVTIGLVNACRAGNADAKALAWAWALPMATLALTQVVDMDAWLYGGGSQVVMLVAAALQTVSLSIAVTLRIAHLRDERDRARAAEARMSELASRDALTGLLNRRGFVDRAEFMIEGRAAPGEHFGLLLIDIDHFKRVNDGYGHEAGDAVLCRIARRLERWEGPLCVAGRIGGEEFVLGVTGLTPIGIRQFAESVRRGIADLQHPELRTGHAVTASIGVASADQALSFQRLYGWADQELYKAKANGRNRVIFRGSDRNAQAVAS</sequence>
<keyword evidence="9" id="KW-1185">Reference proteome</keyword>
<keyword evidence="4" id="KW-0732">Signal</keyword>
<dbReference type="SMART" id="SM00267">
    <property type="entry name" value="GGDEF"/>
    <property type="match status" value="1"/>
</dbReference>
<feature type="signal peptide" evidence="4">
    <location>
        <begin position="1"/>
        <end position="19"/>
    </location>
</feature>
<dbReference type="InterPro" id="IPR029787">
    <property type="entry name" value="Nucleotide_cyclase"/>
</dbReference>
<reference evidence="6 8" key="1">
    <citation type="submission" date="2018-06" db="EMBL/GenBank/DDBJ databases">
        <title>Complete Genome Sequence of the Microcystin-Degrading Bacterium Sphingosinicella microcystinivorans Strain B-9.</title>
        <authorList>
            <person name="Jin H."/>
            <person name="Nishizawa T."/>
            <person name="Guo Y."/>
            <person name="Nishizawa A."/>
            <person name="Park H."/>
            <person name="Kato H."/>
            <person name="Tsuji K."/>
            <person name="Harada K."/>
        </authorList>
    </citation>
    <scope>NUCLEOTIDE SEQUENCE [LARGE SCALE GENOMIC DNA]</scope>
    <source>
        <strain evidence="6 8">B9</strain>
    </source>
</reference>
<reference evidence="7 9" key="2">
    <citation type="submission" date="2018-10" db="EMBL/GenBank/DDBJ databases">
        <title>Genomic Encyclopedia of Type Strains, Phase IV (KMG-IV): sequencing the most valuable type-strain genomes for metagenomic binning, comparative biology and taxonomic classification.</title>
        <authorList>
            <person name="Goeker M."/>
        </authorList>
    </citation>
    <scope>NUCLEOTIDE SEQUENCE [LARGE SCALE GENOMIC DNA]</scope>
    <source>
        <strain evidence="7 9">DSM 19791</strain>
    </source>
</reference>
<organism evidence="6 8">
    <name type="scientific">Sphingosinicella microcystinivorans</name>
    <dbReference type="NCBI Taxonomy" id="335406"/>
    <lineage>
        <taxon>Bacteria</taxon>
        <taxon>Pseudomonadati</taxon>
        <taxon>Pseudomonadota</taxon>
        <taxon>Alphaproteobacteria</taxon>
        <taxon>Sphingomonadales</taxon>
        <taxon>Sphingosinicellaceae</taxon>
        <taxon>Sphingosinicella</taxon>
    </lineage>
</organism>
<dbReference type="InterPro" id="IPR050469">
    <property type="entry name" value="Diguanylate_Cyclase"/>
</dbReference>
<name>A0AAD1DBN6_SPHMI</name>
<dbReference type="Gene3D" id="3.30.70.270">
    <property type="match status" value="1"/>
</dbReference>
<evidence type="ECO:0000256" key="2">
    <source>
        <dbReference type="ARBA" id="ARBA00034247"/>
    </source>
</evidence>
<feature type="chain" id="PRO_5042053187" description="diguanylate cyclase" evidence="4">
    <location>
        <begin position="20"/>
        <end position="553"/>
    </location>
</feature>
<evidence type="ECO:0000256" key="3">
    <source>
        <dbReference type="SAM" id="Phobius"/>
    </source>
</evidence>
<dbReference type="GO" id="GO:1902201">
    <property type="term" value="P:negative regulation of bacterial-type flagellum-dependent cell motility"/>
    <property type="evidence" value="ECO:0007669"/>
    <property type="project" value="TreeGrafter"/>
</dbReference>
<dbReference type="FunFam" id="3.30.70.270:FF:000001">
    <property type="entry name" value="Diguanylate cyclase domain protein"/>
    <property type="match status" value="1"/>
</dbReference>
<protein>
    <recommendedName>
        <fullName evidence="1">diguanylate cyclase</fullName>
        <ecNumber evidence="1">2.7.7.65</ecNumber>
    </recommendedName>
</protein>
<dbReference type="Pfam" id="PF00990">
    <property type="entry name" value="GGDEF"/>
    <property type="match status" value="1"/>
</dbReference>
<evidence type="ECO:0000313" key="9">
    <source>
        <dbReference type="Proteomes" id="UP000276029"/>
    </source>
</evidence>
<evidence type="ECO:0000256" key="1">
    <source>
        <dbReference type="ARBA" id="ARBA00012528"/>
    </source>
</evidence>
<gene>
    <name evidence="7" type="ORF">DFR51_2702</name>
    <name evidence="6" type="ORF">SmB9_35240</name>
</gene>
<dbReference type="NCBIfam" id="TIGR00254">
    <property type="entry name" value="GGDEF"/>
    <property type="match status" value="1"/>
</dbReference>
<dbReference type="KEGG" id="smic:SmB9_35240"/>
<dbReference type="SUPFAM" id="SSF55073">
    <property type="entry name" value="Nucleotide cyclase"/>
    <property type="match status" value="1"/>
</dbReference>
<dbReference type="RefSeq" id="WP_121051977.1">
    <property type="nucleotide sequence ID" value="NZ_AP018711.1"/>
</dbReference>
<dbReference type="GO" id="GO:0052621">
    <property type="term" value="F:diguanylate cyclase activity"/>
    <property type="evidence" value="ECO:0007669"/>
    <property type="project" value="UniProtKB-EC"/>
</dbReference>
<dbReference type="EMBL" id="RBWX01000009">
    <property type="protein sequence ID" value="RKS88055.1"/>
    <property type="molecule type" value="Genomic_DNA"/>
</dbReference>
<feature type="transmembrane region" description="Helical" evidence="3">
    <location>
        <begin position="274"/>
        <end position="297"/>
    </location>
</feature>
<keyword evidence="3" id="KW-0472">Membrane</keyword>
<evidence type="ECO:0000256" key="4">
    <source>
        <dbReference type="SAM" id="SignalP"/>
    </source>
</evidence>
<dbReference type="GO" id="GO:0005886">
    <property type="term" value="C:plasma membrane"/>
    <property type="evidence" value="ECO:0007669"/>
    <property type="project" value="TreeGrafter"/>
</dbReference>
<dbReference type="Proteomes" id="UP000275727">
    <property type="component" value="Chromosome"/>
</dbReference>
<dbReference type="EC" id="2.7.7.65" evidence="1"/>
<dbReference type="PANTHER" id="PTHR45138">
    <property type="entry name" value="REGULATORY COMPONENTS OF SENSORY TRANSDUCTION SYSTEM"/>
    <property type="match status" value="1"/>
</dbReference>
<dbReference type="CDD" id="cd01949">
    <property type="entry name" value="GGDEF"/>
    <property type="match status" value="1"/>
</dbReference>
<evidence type="ECO:0000259" key="5">
    <source>
        <dbReference type="PROSITE" id="PS50887"/>
    </source>
</evidence>
<feature type="domain" description="GGDEF" evidence="5">
    <location>
        <begin position="412"/>
        <end position="544"/>
    </location>
</feature>
<feature type="transmembrane region" description="Helical" evidence="3">
    <location>
        <begin position="339"/>
        <end position="362"/>
    </location>
</feature>
<dbReference type="PROSITE" id="PS50887">
    <property type="entry name" value="GGDEF"/>
    <property type="match status" value="1"/>
</dbReference>
<feature type="transmembrane region" description="Helical" evidence="3">
    <location>
        <begin position="183"/>
        <end position="209"/>
    </location>
</feature>
<feature type="transmembrane region" description="Helical" evidence="3">
    <location>
        <begin position="247"/>
        <end position="268"/>
    </location>
</feature>
<dbReference type="InterPro" id="IPR000160">
    <property type="entry name" value="GGDEF_dom"/>
</dbReference>
<feature type="transmembrane region" description="Helical" evidence="3">
    <location>
        <begin position="309"/>
        <end position="327"/>
    </location>
</feature>
<feature type="transmembrane region" description="Helical" evidence="3">
    <location>
        <begin position="215"/>
        <end position="240"/>
    </location>
</feature>
<dbReference type="GO" id="GO:0043709">
    <property type="term" value="P:cell adhesion involved in single-species biofilm formation"/>
    <property type="evidence" value="ECO:0007669"/>
    <property type="project" value="TreeGrafter"/>
</dbReference>
<dbReference type="Proteomes" id="UP000276029">
    <property type="component" value="Unassembled WGS sequence"/>
</dbReference>
<accession>A0AAD1DBN6</accession>
<keyword evidence="3" id="KW-0812">Transmembrane</keyword>
<feature type="transmembrane region" description="Helical" evidence="3">
    <location>
        <begin position="152"/>
        <end position="171"/>
    </location>
</feature>
<keyword evidence="3" id="KW-1133">Transmembrane helix</keyword>
<evidence type="ECO:0000313" key="6">
    <source>
        <dbReference type="EMBL" id="BBE35866.1"/>
    </source>
</evidence>